<dbReference type="GO" id="GO:0046872">
    <property type="term" value="F:metal ion binding"/>
    <property type="evidence" value="ECO:0007669"/>
    <property type="project" value="UniProtKB-UniRule"/>
</dbReference>
<evidence type="ECO:0000256" key="3">
    <source>
        <dbReference type="ARBA" id="ARBA00008343"/>
    </source>
</evidence>
<keyword evidence="7" id="KW-0479">Metal-binding</keyword>
<dbReference type="AlphaFoldDB" id="A0A520MBI4"/>
<dbReference type="Pfam" id="PF00730">
    <property type="entry name" value="HhH-GPD"/>
    <property type="match status" value="1"/>
</dbReference>
<keyword evidence="12" id="KW-0234">DNA repair</keyword>
<evidence type="ECO:0000256" key="4">
    <source>
        <dbReference type="ARBA" id="ARBA00012045"/>
    </source>
</evidence>
<dbReference type="InterPro" id="IPR023170">
    <property type="entry name" value="HhH_base_excis_C"/>
</dbReference>
<keyword evidence="10 14" id="KW-0408">Iron</keyword>
<dbReference type="GO" id="GO:0034039">
    <property type="term" value="F:8-oxo-7,8-dihydroguanine DNA N-glycosylase activity"/>
    <property type="evidence" value="ECO:0007669"/>
    <property type="project" value="TreeGrafter"/>
</dbReference>
<dbReference type="EMBL" id="SHBP01000026">
    <property type="protein sequence ID" value="RZO18548.1"/>
    <property type="molecule type" value="Genomic_DNA"/>
</dbReference>
<keyword evidence="9" id="KW-0378">Hydrolase</keyword>
<dbReference type="SMART" id="SM00478">
    <property type="entry name" value="ENDO3c"/>
    <property type="match status" value="1"/>
</dbReference>
<dbReference type="GO" id="GO:0006284">
    <property type="term" value="P:base-excision repair"/>
    <property type="evidence" value="ECO:0007669"/>
    <property type="project" value="UniProtKB-UniRule"/>
</dbReference>
<dbReference type="InterPro" id="IPR003651">
    <property type="entry name" value="Endonuclease3_FeS-loop_motif"/>
</dbReference>
<dbReference type="GO" id="GO:0051539">
    <property type="term" value="F:4 iron, 4 sulfur cluster binding"/>
    <property type="evidence" value="ECO:0007669"/>
    <property type="project" value="UniProtKB-UniRule"/>
</dbReference>
<evidence type="ECO:0000256" key="1">
    <source>
        <dbReference type="ARBA" id="ARBA00000843"/>
    </source>
</evidence>
<dbReference type="Proteomes" id="UP000315889">
    <property type="component" value="Unassembled WGS sequence"/>
</dbReference>
<evidence type="ECO:0000313" key="16">
    <source>
        <dbReference type="EMBL" id="RZO18548.1"/>
    </source>
</evidence>
<dbReference type="SUPFAM" id="SSF55811">
    <property type="entry name" value="Nudix"/>
    <property type="match status" value="1"/>
</dbReference>
<dbReference type="SMART" id="SM00525">
    <property type="entry name" value="FES"/>
    <property type="match status" value="1"/>
</dbReference>
<dbReference type="InterPro" id="IPR003265">
    <property type="entry name" value="HhH-GPD_domain"/>
</dbReference>
<keyword evidence="11" id="KW-0411">Iron-sulfur</keyword>
<evidence type="ECO:0000256" key="11">
    <source>
        <dbReference type="ARBA" id="ARBA00023014"/>
    </source>
</evidence>
<dbReference type="PANTHER" id="PTHR42944">
    <property type="entry name" value="ADENINE DNA GLYCOSYLASE"/>
    <property type="match status" value="1"/>
</dbReference>
<dbReference type="NCBIfam" id="TIGR01084">
    <property type="entry name" value="mutY"/>
    <property type="match status" value="1"/>
</dbReference>
<keyword evidence="6" id="KW-0004">4Fe-4S</keyword>
<dbReference type="FunFam" id="1.10.340.30:FF:000002">
    <property type="entry name" value="Adenine DNA glycosylase"/>
    <property type="match status" value="1"/>
</dbReference>
<dbReference type="CDD" id="cd00056">
    <property type="entry name" value="ENDO3c"/>
    <property type="match status" value="1"/>
</dbReference>
<dbReference type="GO" id="GO:0006298">
    <property type="term" value="P:mismatch repair"/>
    <property type="evidence" value="ECO:0007669"/>
    <property type="project" value="TreeGrafter"/>
</dbReference>
<comment type="caution">
    <text evidence="16">The sequence shown here is derived from an EMBL/GenBank/DDBJ whole genome shotgun (WGS) entry which is preliminary data.</text>
</comment>
<dbReference type="Gene3D" id="3.90.79.10">
    <property type="entry name" value="Nucleoside Triphosphate Pyrophosphohydrolase"/>
    <property type="match status" value="1"/>
</dbReference>
<evidence type="ECO:0000256" key="14">
    <source>
        <dbReference type="RuleBase" id="RU365096"/>
    </source>
</evidence>
<evidence type="ECO:0000256" key="5">
    <source>
        <dbReference type="ARBA" id="ARBA00022023"/>
    </source>
</evidence>
<dbReference type="GO" id="GO:0032357">
    <property type="term" value="F:oxidized purine DNA binding"/>
    <property type="evidence" value="ECO:0007669"/>
    <property type="project" value="TreeGrafter"/>
</dbReference>
<dbReference type="EC" id="3.2.2.31" evidence="4 14"/>
<accession>A0A520MBI4</accession>
<protein>
    <recommendedName>
        <fullName evidence="5 14">Adenine DNA glycosylase</fullName>
        <ecNumber evidence="4 14">3.2.2.31</ecNumber>
    </recommendedName>
</protein>
<dbReference type="Pfam" id="PF14815">
    <property type="entry name" value="NUDIX_4"/>
    <property type="match status" value="1"/>
</dbReference>
<dbReference type="InterPro" id="IPR011257">
    <property type="entry name" value="DNA_glycosylase"/>
</dbReference>
<dbReference type="GO" id="GO:0000701">
    <property type="term" value="F:purine-specific mismatch base pair DNA N-glycosylase activity"/>
    <property type="evidence" value="ECO:0007669"/>
    <property type="project" value="UniProtKB-EC"/>
</dbReference>
<dbReference type="CDD" id="cd03431">
    <property type="entry name" value="NUDIX_DNA_Glycosylase_C-MutY"/>
    <property type="match status" value="1"/>
</dbReference>
<reference evidence="16 17" key="1">
    <citation type="submission" date="2019-02" db="EMBL/GenBank/DDBJ databases">
        <title>Prokaryotic population dynamics and viral predation in marine succession experiment using metagenomics: the confinement effect.</title>
        <authorList>
            <person name="Haro-Moreno J.M."/>
            <person name="Rodriguez-Valera F."/>
            <person name="Lopez-Perez M."/>
        </authorList>
    </citation>
    <scope>NUCLEOTIDE SEQUENCE [LARGE SCALE GENOMIC DNA]</scope>
    <source>
        <strain evidence="16">MED-G170</strain>
    </source>
</reference>
<dbReference type="InterPro" id="IPR000445">
    <property type="entry name" value="HhH_motif"/>
</dbReference>
<evidence type="ECO:0000256" key="13">
    <source>
        <dbReference type="ARBA" id="ARBA00023295"/>
    </source>
</evidence>
<dbReference type="Pfam" id="PF00633">
    <property type="entry name" value="HHH"/>
    <property type="match status" value="1"/>
</dbReference>
<evidence type="ECO:0000313" key="17">
    <source>
        <dbReference type="Proteomes" id="UP000315889"/>
    </source>
</evidence>
<comment type="function">
    <text evidence="2">Adenine glycosylase active on G-A mispairs. MutY also corrects error-prone DNA synthesis past GO lesions which are due to the oxidatively damaged form of guanine: 7,8-dihydro-8-oxoguanine (8-oxo-dGTP).</text>
</comment>
<dbReference type="Gene3D" id="1.10.1670.10">
    <property type="entry name" value="Helix-hairpin-Helix base-excision DNA repair enzymes (C-terminal)"/>
    <property type="match status" value="1"/>
</dbReference>
<comment type="catalytic activity">
    <reaction evidence="1 14">
        <text>Hydrolyzes free adenine bases from 7,8-dihydro-8-oxoguanine:adenine mismatched double-stranded DNA, leaving an apurinic site.</text>
        <dbReference type="EC" id="3.2.2.31"/>
    </reaction>
</comment>
<dbReference type="InterPro" id="IPR029119">
    <property type="entry name" value="MutY_C"/>
</dbReference>
<name>A0A520MBI4_9GAMM</name>
<comment type="similarity">
    <text evidence="3 14">Belongs to the Nth/MutY family.</text>
</comment>
<evidence type="ECO:0000256" key="8">
    <source>
        <dbReference type="ARBA" id="ARBA00022763"/>
    </source>
</evidence>
<comment type="cofactor">
    <cofactor evidence="14">
        <name>[4Fe-4S] cluster</name>
        <dbReference type="ChEBI" id="CHEBI:49883"/>
    </cofactor>
    <text evidence="14">Binds 1 [4Fe-4S] cluster.</text>
</comment>
<feature type="domain" description="HhH-GPD" evidence="15">
    <location>
        <begin position="39"/>
        <end position="190"/>
    </location>
</feature>
<dbReference type="InterPro" id="IPR015797">
    <property type="entry name" value="NUDIX_hydrolase-like_dom_sf"/>
</dbReference>
<proteinExistence type="inferred from homology"/>
<keyword evidence="13 14" id="KW-0326">Glycosidase</keyword>
<evidence type="ECO:0000256" key="10">
    <source>
        <dbReference type="ARBA" id="ARBA00023004"/>
    </source>
</evidence>
<dbReference type="InterPro" id="IPR004036">
    <property type="entry name" value="Endonuclease-III-like_CS2"/>
</dbReference>
<dbReference type="SUPFAM" id="SSF48150">
    <property type="entry name" value="DNA-glycosylase"/>
    <property type="match status" value="1"/>
</dbReference>
<dbReference type="PROSITE" id="PS01155">
    <property type="entry name" value="ENDONUCLEASE_III_2"/>
    <property type="match status" value="1"/>
</dbReference>
<organism evidence="16 17">
    <name type="scientific">SAR92 clade bacterium</name>
    <dbReference type="NCBI Taxonomy" id="2315479"/>
    <lineage>
        <taxon>Bacteria</taxon>
        <taxon>Pseudomonadati</taxon>
        <taxon>Pseudomonadota</taxon>
        <taxon>Gammaproteobacteria</taxon>
        <taxon>Cellvibrionales</taxon>
        <taxon>Porticoccaceae</taxon>
        <taxon>SAR92 clade</taxon>
    </lineage>
</organism>
<dbReference type="InterPro" id="IPR044298">
    <property type="entry name" value="MIG/MutY"/>
</dbReference>
<evidence type="ECO:0000256" key="9">
    <source>
        <dbReference type="ARBA" id="ARBA00022801"/>
    </source>
</evidence>
<dbReference type="GO" id="GO:0035485">
    <property type="term" value="F:adenine/guanine mispair binding"/>
    <property type="evidence" value="ECO:0007669"/>
    <property type="project" value="TreeGrafter"/>
</dbReference>
<evidence type="ECO:0000259" key="15">
    <source>
        <dbReference type="SMART" id="SM00478"/>
    </source>
</evidence>
<evidence type="ECO:0000256" key="12">
    <source>
        <dbReference type="ARBA" id="ARBA00023204"/>
    </source>
</evidence>
<sequence length="354" mass="39596">MVPSGFQKAILDWFDEHGRTNLPWQQDITPYRVWVSEIMLQQTQVSTVIPYYLRFMDSFPTVQTLAEATTDDVLHHWTGLGYYARARNLHKSAQRVSYELNGEFPSSVEDLCELPGIGRSTAGAISAIAFKHQAPILDGNVKRVLARFSAIEGWPGKAEVLSNLWAVAGNYTPKHRIADYTQAIMDLGATVCTRSSPNCIECPLRSNCQAYHQGNMLKYPGKKPKKTIPVRTCCFLMIKNKAGELMLEKNPPSGLWGGLWVLPQCENIDQITEACHTLGVSPAEQTPMPIKRHTFSHFHLDYQPVEITISTSVHNALKVAEGRNQLWYNLKNPLSLGMPAPIKALLDSAANKEH</sequence>
<dbReference type="Gene3D" id="1.10.340.30">
    <property type="entry name" value="Hypothetical protein, domain 2"/>
    <property type="match status" value="1"/>
</dbReference>
<evidence type="ECO:0000256" key="2">
    <source>
        <dbReference type="ARBA" id="ARBA00002933"/>
    </source>
</evidence>
<evidence type="ECO:0000256" key="7">
    <source>
        <dbReference type="ARBA" id="ARBA00022723"/>
    </source>
</evidence>
<keyword evidence="8 14" id="KW-0227">DNA damage</keyword>
<evidence type="ECO:0000256" key="6">
    <source>
        <dbReference type="ARBA" id="ARBA00022485"/>
    </source>
</evidence>
<dbReference type="NCBIfam" id="NF008132">
    <property type="entry name" value="PRK10880.1"/>
    <property type="match status" value="1"/>
</dbReference>
<gene>
    <name evidence="16" type="ORF">EVB03_09675</name>
</gene>
<dbReference type="PANTHER" id="PTHR42944:SF1">
    <property type="entry name" value="ADENINE DNA GLYCOSYLASE"/>
    <property type="match status" value="1"/>
</dbReference>
<dbReference type="InterPro" id="IPR005760">
    <property type="entry name" value="A/G_AdeGlyc_MutY"/>
</dbReference>